<dbReference type="InterPro" id="IPR050598">
    <property type="entry name" value="AminoAcid_Transporter"/>
</dbReference>
<dbReference type="PIRSF" id="PIRSF006060">
    <property type="entry name" value="AA_transporter"/>
    <property type="match status" value="1"/>
</dbReference>
<dbReference type="EMBL" id="CAJVPS010000275">
    <property type="protein sequence ID" value="CAG8472561.1"/>
    <property type="molecule type" value="Genomic_DNA"/>
</dbReference>
<keyword evidence="2 5" id="KW-0812">Transmembrane</keyword>
<feature type="transmembrane region" description="Helical" evidence="5">
    <location>
        <begin position="450"/>
        <end position="469"/>
    </location>
</feature>
<comment type="caution">
    <text evidence="6">The sequence shown here is derived from an EMBL/GenBank/DDBJ whole genome shotgun (WGS) entry which is preliminary data.</text>
</comment>
<evidence type="ECO:0000256" key="3">
    <source>
        <dbReference type="ARBA" id="ARBA00022989"/>
    </source>
</evidence>
<accession>A0A9N8Z8B3</accession>
<dbReference type="Proteomes" id="UP000789508">
    <property type="component" value="Unassembled WGS sequence"/>
</dbReference>
<gene>
    <name evidence="6" type="ORF">ALEPTO_LOCUS2084</name>
</gene>
<evidence type="ECO:0000313" key="6">
    <source>
        <dbReference type="EMBL" id="CAG8472561.1"/>
    </source>
</evidence>
<keyword evidence="4 5" id="KW-0472">Membrane</keyword>
<dbReference type="GO" id="GO:0015179">
    <property type="term" value="F:L-amino acid transmembrane transporter activity"/>
    <property type="evidence" value="ECO:0007669"/>
    <property type="project" value="TreeGrafter"/>
</dbReference>
<proteinExistence type="predicted"/>
<feature type="transmembrane region" description="Helical" evidence="5">
    <location>
        <begin position="113"/>
        <end position="146"/>
    </location>
</feature>
<feature type="transmembrane region" description="Helical" evidence="5">
    <location>
        <begin position="166"/>
        <end position="186"/>
    </location>
</feature>
<feature type="non-terminal residue" evidence="6">
    <location>
        <position position="557"/>
    </location>
</feature>
<evidence type="ECO:0000256" key="1">
    <source>
        <dbReference type="ARBA" id="ARBA00004141"/>
    </source>
</evidence>
<comment type="subcellular location">
    <subcellularLocation>
        <location evidence="1">Membrane</location>
        <topology evidence="1">Multi-pass membrane protein</topology>
    </subcellularLocation>
</comment>
<feature type="transmembrane region" description="Helical" evidence="5">
    <location>
        <begin position="238"/>
        <end position="257"/>
    </location>
</feature>
<organism evidence="6 7">
    <name type="scientific">Ambispora leptoticha</name>
    <dbReference type="NCBI Taxonomy" id="144679"/>
    <lineage>
        <taxon>Eukaryota</taxon>
        <taxon>Fungi</taxon>
        <taxon>Fungi incertae sedis</taxon>
        <taxon>Mucoromycota</taxon>
        <taxon>Glomeromycotina</taxon>
        <taxon>Glomeromycetes</taxon>
        <taxon>Archaeosporales</taxon>
        <taxon>Ambisporaceae</taxon>
        <taxon>Ambispora</taxon>
    </lineage>
</organism>
<dbReference type="Gene3D" id="1.20.1740.10">
    <property type="entry name" value="Amino acid/polyamine transporter I"/>
    <property type="match status" value="1"/>
</dbReference>
<evidence type="ECO:0000256" key="5">
    <source>
        <dbReference type="SAM" id="Phobius"/>
    </source>
</evidence>
<protein>
    <submittedName>
        <fullName evidence="6">7069_t:CDS:1</fullName>
    </submittedName>
</protein>
<feature type="transmembrane region" description="Helical" evidence="5">
    <location>
        <begin position="481"/>
        <end position="502"/>
    </location>
</feature>
<dbReference type="GO" id="GO:0016020">
    <property type="term" value="C:membrane"/>
    <property type="evidence" value="ECO:0007669"/>
    <property type="project" value="UniProtKB-SubCell"/>
</dbReference>
<feature type="transmembrane region" description="Helical" evidence="5">
    <location>
        <begin position="370"/>
        <end position="398"/>
    </location>
</feature>
<feature type="transmembrane region" description="Helical" evidence="5">
    <location>
        <begin position="508"/>
        <end position="526"/>
    </location>
</feature>
<name>A0A9N8Z8B3_9GLOM</name>
<sequence>MTTHNPTVLPFLDDGEGEGQEVQSRRIPIIGFFASIGNNVNAMVGSGIFSTPGVVWRLTASSGATFWLFLMGAVISMCGSLIYAEASIGPYVKETFWEKAYLEKAFPEPRRLLSYLFSIAMITIIRPGAIVAVSNIVAQYFLFATLGIKNSEESDYHPTYFTDWKFWRLRLISVLAVLIATTYHIYSNTIAHRINQTVSIVKLLILTAVTIMGIMVLSRNTSNWDGAFETTQPENNKVTASDYGSAIFFVLFCYEGWNNINYQLDEVRNVRKNLVRTGVLSVAALLLLQLDLLVIVSYVSVVPRSYILNGHSFGQNETLASSTTSNPNEVIVTLFATFFKNASTNVMIDGTIPLYELIQADNSHDKLARAFSVCVVVSSFGAMTALIWSGVRVIVASAQSDYIPRVSGLLKQRHEARRTYTNAFVAQLLWCTVIIILAPTTDPFSFLVSLSQYTILIAYGAASIGLLHLRHTEPNLKRPFIPKPIVYFFLFMIALILIVPFTKDPSELPYVISLCVIGLAVSAWYWKYYALSQRPPSLEPASSISVEPSTSSFEIQG</sequence>
<dbReference type="PANTHER" id="PTHR11785:SF353">
    <property type="entry name" value="METHIONINE TRANSPORTER (EUROFUNG)"/>
    <property type="match status" value="1"/>
</dbReference>
<reference evidence="6" key="1">
    <citation type="submission" date="2021-06" db="EMBL/GenBank/DDBJ databases">
        <authorList>
            <person name="Kallberg Y."/>
            <person name="Tangrot J."/>
            <person name="Rosling A."/>
        </authorList>
    </citation>
    <scope>NUCLEOTIDE SEQUENCE</scope>
    <source>
        <strain evidence="6">FL130A</strain>
    </source>
</reference>
<keyword evidence="7" id="KW-1185">Reference proteome</keyword>
<feature type="transmembrane region" description="Helical" evidence="5">
    <location>
        <begin position="419"/>
        <end position="438"/>
    </location>
</feature>
<dbReference type="PANTHER" id="PTHR11785">
    <property type="entry name" value="AMINO ACID TRANSPORTER"/>
    <property type="match status" value="1"/>
</dbReference>
<evidence type="ECO:0000256" key="2">
    <source>
        <dbReference type="ARBA" id="ARBA00022692"/>
    </source>
</evidence>
<feature type="transmembrane region" description="Helical" evidence="5">
    <location>
        <begin position="66"/>
        <end position="92"/>
    </location>
</feature>
<evidence type="ECO:0000313" key="7">
    <source>
        <dbReference type="Proteomes" id="UP000789508"/>
    </source>
</evidence>
<keyword evidence="3 5" id="KW-1133">Transmembrane helix</keyword>
<dbReference type="InterPro" id="IPR002293">
    <property type="entry name" value="AA/rel_permease1"/>
</dbReference>
<feature type="transmembrane region" description="Helical" evidence="5">
    <location>
        <begin position="198"/>
        <end position="218"/>
    </location>
</feature>
<feature type="transmembrane region" description="Helical" evidence="5">
    <location>
        <begin position="278"/>
        <end position="299"/>
    </location>
</feature>
<evidence type="ECO:0000256" key="4">
    <source>
        <dbReference type="ARBA" id="ARBA00023136"/>
    </source>
</evidence>
<dbReference type="Pfam" id="PF13520">
    <property type="entry name" value="AA_permease_2"/>
    <property type="match status" value="1"/>
</dbReference>
<dbReference type="OrthoDB" id="5982228at2759"/>
<dbReference type="AlphaFoldDB" id="A0A9N8Z8B3"/>